<dbReference type="AlphaFoldDB" id="A0A0A2A2J9"/>
<comment type="caution">
    <text evidence="1">The sequence shown here is derived from an EMBL/GenBank/DDBJ whole genome shotgun (WGS) entry which is preliminary data.</text>
</comment>
<accession>A0A0A2A2J9</accession>
<reference evidence="2" key="1">
    <citation type="journal article" date="2014" name="Sci. Data">
        <title>Genomes of diverse isolates of the marine cyanobacterium Prochlorococcus.</title>
        <authorList>
            <person name="Biller S."/>
            <person name="Berube P."/>
            <person name="Thompson J."/>
            <person name="Kelly L."/>
            <person name="Roggensack S."/>
            <person name="Awad L."/>
            <person name="Roache-Johnson K."/>
            <person name="Ding H."/>
            <person name="Giovannoni S.J."/>
            <person name="Moore L.R."/>
            <person name="Chisholm S.W."/>
        </authorList>
    </citation>
    <scope>NUCLEOTIDE SEQUENCE [LARGE SCALE GENOMIC DNA]</scope>
    <source>
        <strain evidence="2">MIT 9201</strain>
    </source>
</reference>
<gene>
    <name evidence="1" type="ORF">EU95_1834</name>
</gene>
<dbReference type="STRING" id="93057.EU95_1834"/>
<protein>
    <submittedName>
        <fullName evidence="1">Uncharacterized protein</fullName>
    </submittedName>
</protein>
<proteinExistence type="predicted"/>
<dbReference type="OrthoDB" id="537391at2"/>
<dbReference type="Proteomes" id="UP000030355">
    <property type="component" value="Unassembled WGS sequence"/>
</dbReference>
<organism evidence="1 2">
    <name type="scientific">Prochlorococcus marinus str. MIT 9201</name>
    <dbReference type="NCBI Taxonomy" id="93057"/>
    <lineage>
        <taxon>Bacteria</taxon>
        <taxon>Bacillati</taxon>
        <taxon>Cyanobacteriota</taxon>
        <taxon>Cyanophyceae</taxon>
        <taxon>Synechococcales</taxon>
        <taxon>Prochlorococcaceae</taxon>
        <taxon>Prochlorococcus</taxon>
    </lineage>
</organism>
<name>A0A0A2A2J9_PROMR</name>
<evidence type="ECO:0000313" key="1">
    <source>
        <dbReference type="EMBL" id="KGF94618.1"/>
    </source>
</evidence>
<dbReference type="RefSeq" id="WP_032522915.1">
    <property type="nucleotide sequence ID" value="NZ_CP138977.1"/>
</dbReference>
<dbReference type="eggNOG" id="ENOG503185U">
    <property type="taxonomic scope" value="Bacteria"/>
</dbReference>
<evidence type="ECO:0000313" key="2">
    <source>
        <dbReference type="Proteomes" id="UP000030355"/>
    </source>
</evidence>
<dbReference type="EMBL" id="JNAL01000018">
    <property type="protein sequence ID" value="KGF94618.1"/>
    <property type="molecule type" value="Genomic_DNA"/>
</dbReference>
<sequence>MKLRILAIILLVSLLIFVGFKKVSANKNKKQNTNIEQLNILKYIPENNKLLFISNLESFNFVNNNEKYNNPKNHDNFVLIKDSILDYLGIDLGNNTFEDIYNNELIVSTFENDKKLKDDILIVFKIKPEKTIDDLLNLPNKIDQVDEIVSINRENKINFLNFIYQTKDNYIVAASDKKLIKNSITSSDNFKKKKFQYEGELFGLKNEKNILITNKFRESKFFNKEIFTENNEDFIATTFDLKNNHLILKSYLLNNKKNIDILTYDKLLNKENQNEDNHEVSIFCDLRNFEKYLKPLINDYELSFFEDFNQNLNQDILILNSKKDWLITFEKNTEDQFNLSAFKKLKDFNKYTLKQNEDIYSIYSKDILEEKDDLIKELTYENIYSIESGDLQIISNHLINGKKLETISKKFFNLKSNKDKSTFLYAKVDIKDRNSNKVEYFSELEDLNFLIKNTLKISNEQSLEIIRQSIPEKNPILYTETNLKIL</sequence>